<dbReference type="SUPFAM" id="SSF53756">
    <property type="entry name" value="UDP-Glycosyltransferase/glycogen phosphorylase"/>
    <property type="match status" value="1"/>
</dbReference>
<gene>
    <name evidence="2" type="ORF">D7322_26055</name>
</gene>
<keyword evidence="2" id="KW-0808">Transferase</keyword>
<organism evidence="2 3">
    <name type="scientific">Sphingobacterium puteale</name>
    <dbReference type="NCBI Taxonomy" id="2420510"/>
    <lineage>
        <taxon>Bacteria</taxon>
        <taxon>Pseudomonadati</taxon>
        <taxon>Bacteroidota</taxon>
        <taxon>Sphingobacteriia</taxon>
        <taxon>Sphingobacteriales</taxon>
        <taxon>Sphingobacteriaceae</taxon>
        <taxon>Sphingobacterium</taxon>
    </lineage>
</organism>
<dbReference type="Pfam" id="PF00534">
    <property type="entry name" value="Glycos_transf_1"/>
    <property type="match status" value="1"/>
</dbReference>
<evidence type="ECO:0000313" key="3">
    <source>
        <dbReference type="Proteomes" id="UP000282423"/>
    </source>
</evidence>
<dbReference type="InterPro" id="IPR001296">
    <property type="entry name" value="Glyco_trans_1"/>
</dbReference>
<dbReference type="OrthoDB" id="9810929at2"/>
<name>A0A420VQQ5_9SPHI</name>
<dbReference type="Gene3D" id="3.40.50.2000">
    <property type="entry name" value="Glycogen Phosphorylase B"/>
    <property type="match status" value="2"/>
</dbReference>
<dbReference type="RefSeq" id="WP_121127117.1">
    <property type="nucleotide sequence ID" value="NZ_RBWS01000027.1"/>
</dbReference>
<protein>
    <submittedName>
        <fullName evidence="2">Glycosyltransferase</fullName>
    </submittedName>
</protein>
<dbReference type="CDD" id="cd03801">
    <property type="entry name" value="GT4_PimA-like"/>
    <property type="match status" value="1"/>
</dbReference>
<keyword evidence="3" id="KW-1185">Reference proteome</keyword>
<dbReference type="GO" id="GO:0016757">
    <property type="term" value="F:glycosyltransferase activity"/>
    <property type="evidence" value="ECO:0007669"/>
    <property type="project" value="InterPro"/>
</dbReference>
<reference evidence="2 3" key="1">
    <citation type="submission" date="2018-10" db="EMBL/GenBank/DDBJ databases">
        <title>Sphingobacterium sp. M05W1-28.</title>
        <authorList>
            <person name="Cai H."/>
        </authorList>
    </citation>
    <scope>NUCLEOTIDE SEQUENCE [LARGE SCALE GENOMIC DNA]</scope>
    <source>
        <strain evidence="2 3">M05W1-28</strain>
    </source>
</reference>
<evidence type="ECO:0000259" key="1">
    <source>
        <dbReference type="Pfam" id="PF00534"/>
    </source>
</evidence>
<dbReference type="Proteomes" id="UP000282423">
    <property type="component" value="Unassembled WGS sequence"/>
</dbReference>
<comment type="caution">
    <text evidence="2">The sequence shown here is derived from an EMBL/GenBank/DDBJ whole genome shotgun (WGS) entry which is preliminary data.</text>
</comment>
<evidence type="ECO:0000313" key="2">
    <source>
        <dbReference type="EMBL" id="RKO68670.1"/>
    </source>
</evidence>
<dbReference type="PANTHER" id="PTHR12526">
    <property type="entry name" value="GLYCOSYLTRANSFERASE"/>
    <property type="match status" value="1"/>
</dbReference>
<accession>A0A420VQQ5</accession>
<dbReference type="EMBL" id="RBWS01000027">
    <property type="protein sequence ID" value="RKO68670.1"/>
    <property type="molecule type" value="Genomic_DNA"/>
</dbReference>
<sequence>MDKTVIVFSSHRSLESGGVGTHLRHLISEISQSNYSYRTILGLKKESLILLKLNKIANKIFLGQHTAETLYFVAFISKLAARLESEIATVNTEKIIVHCHDKYTAIAASIIKRADKKRDLEIIQTLHAPFYEQFKITHKGNNELISLSKLLDIGMTTTLDGIIGVDTLQVQLANKLLDKHFKVTNISNAVDVGQLDMIENAAGKKDIEFERKKYFVIARHLQEKNGVIYGVEAFNAFNKLDPSYGLIILGEGPERERVEKYINDNDLQQKVKLMGRQDHVDSIRLISNAYASIIPSVPVGDYIEATSLTMLESMYLGVPVLASNIGGLAEVLEDGENGLLFEPAKSEEITAALQRITQDGTVFALIKDNAKKTILNNYTSKLWFDKIRKFYES</sequence>
<proteinExistence type="predicted"/>
<feature type="domain" description="Glycosyl transferase family 1" evidence="1">
    <location>
        <begin position="208"/>
        <end position="372"/>
    </location>
</feature>
<dbReference type="AlphaFoldDB" id="A0A420VQQ5"/>